<evidence type="ECO:0000313" key="2">
    <source>
        <dbReference type="Proteomes" id="UP001283361"/>
    </source>
</evidence>
<reference evidence="1" key="1">
    <citation type="journal article" date="2023" name="G3 (Bethesda)">
        <title>A reference genome for the long-term kleptoplast-retaining sea slug Elysia crispata morphotype clarki.</title>
        <authorList>
            <person name="Eastman K.E."/>
            <person name="Pendleton A.L."/>
            <person name="Shaikh M.A."/>
            <person name="Suttiyut T."/>
            <person name="Ogas R."/>
            <person name="Tomko P."/>
            <person name="Gavelis G."/>
            <person name="Widhalm J.R."/>
            <person name="Wisecaver J.H."/>
        </authorList>
    </citation>
    <scope>NUCLEOTIDE SEQUENCE</scope>
    <source>
        <strain evidence="1">ECLA1</strain>
    </source>
</reference>
<dbReference type="EMBL" id="JAWDGP010005093">
    <property type="protein sequence ID" value="KAK3759663.1"/>
    <property type="molecule type" value="Genomic_DNA"/>
</dbReference>
<name>A0AAE0YYW4_9GAST</name>
<evidence type="ECO:0000313" key="1">
    <source>
        <dbReference type="EMBL" id="KAK3759663.1"/>
    </source>
</evidence>
<comment type="caution">
    <text evidence="1">The sequence shown here is derived from an EMBL/GenBank/DDBJ whole genome shotgun (WGS) entry which is preliminary data.</text>
</comment>
<protein>
    <submittedName>
        <fullName evidence="1">Uncharacterized protein</fullName>
    </submittedName>
</protein>
<dbReference type="AlphaFoldDB" id="A0AAE0YYW4"/>
<organism evidence="1 2">
    <name type="scientific">Elysia crispata</name>
    <name type="common">lettuce slug</name>
    <dbReference type="NCBI Taxonomy" id="231223"/>
    <lineage>
        <taxon>Eukaryota</taxon>
        <taxon>Metazoa</taxon>
        <taxon>Spiralia</taxon>
        <taxon>Lophotrochozoa</taxon>
        <taxon>Mollusca</taxon>
        <taxon>Gastropoda</taxon>
        <taxon>Heterobranchia</taxon>
        <taxon>Euthyneura</taxon>
        <taxon>Panpulmonata</taxon>
        <taxon>Sacoglossa</taxon>
        <taxon>Placobranchoidea</taxon>
        <taxon>Plakobranchidae</taxon>
        <taxon>Elysia</taxon>
    </lineage>
</organism>
<dbReference type="Proteomes" id="UP001283361">
    <property type="component" value="Unassembled WGS sequence"/>
</dbReference>
<keyword evidence="2" id="KW-1185">Reference proteome</keyword>
<proteinExistence type="predicted"/>
<sequence>MSIPEGSGLTQLGWVSGFSRYITSRVGSQASRDTSHLGCVSSTYHMLFRTTDVYKPQSKQAGFRGHRVKGYSLINSVTTASDSCQVWSSEGGVAHVRDSNTVITNTYKRTHIPAQPHVPDQVQLMAQVRLGHPRCKTLTLVKKDSSTEQVMTLTSVAPLIQSHTRAEIDLAWKQ</sequence>
<accession>A0AAE0YYW4</accession>
<gene>
    <name evidence="1" type="ORF">RRG08_026047</name>
</gene>